<dbReference type="PANTHER" id="PTHR47183">
    <property type="entry name" value="GLUCOSE-1-PHOSPHATE CYTIDYLYLTRANSFERASE-RELATED"/>
    <property type="match status" value="1"/>
</dbReference>
<dbReference type="InterPro" id="IPR013446">
    <property type="entry name" value="G1P_cyt_trans-like"/>
</dbReference>
<keyword evidence="2" id="KW-0548">Nucleotidyltransferase</keyword>
<evidence type="ECO:0000313" key="2">
    <source>
        <dbReference type="EMBL" id="RUQ68821.1"/>
    </source>
</evidence>
<dbReference type="EC" id="2.7.7.33" evidence="2"/>
<dbReference type="CDD" id="cd02524">
    <property type="entry name" value="G1P_cytidylyltransferase"/>
    <property type="match status" value="1"/>
</dbReference>
<organism evidence="2 3">
    <name type="scientific">Azospirillum doebereinerae</name>
    <dbReference type="NCBI Taxonomy" id="92933"/>
    <lineage>
        <taxon>Bacteria</taxon>
        <taxon>Pseudomonadati</taxon>
        <taxon>Pseudomonadota</taxon>
        <taxon>Alphaproteobacteria</taxon>
        <taxon>Rhodospirillales</taxon>
        <taxon>Azospirillaceae</taxon>
        <taxon>Azospirillum</taxon>
    </lineage>
</organism>
<name>A0A3S0V0C6_9PROT</name>
<protein>
    <submittedName>
        <fullName evidence="2">Glucose-1-phosphate cytidylyltransferase</fullName>
        <ecNumber evidence="2">2.7.7.33</ecNumber>
    </submittedName>
</protein>
<dbReference type="Pfam" id="PF00483">
    <property type="entry name" value="NTP_transferase"/>
    <property type="match status" value="1"/>
</dbReference>
<comment type="caution">
    <text evidence="2">The sequence shown here is derived from an EMBL/GenBank/DDBJ whole genome shotgun (WGS) entry which is preliminary data.</text>
</comment>
<dbReference type="InterPro" id="IPR046981">
    <property type="entry name" value="G1P_cyt_trans"/>
</dbReference>
<accession>A0A3S0V0C6</accession>
<proteinExistence type="predicted"/>
<keyword evidence="3" id="KW-1185">Reference proteome</keyword>
<dbReference type="InterPro" id="IPR029044">
    <property type="entry name" value="Nucleotide-diphossugar_trans"/>
</dbReference>
<gene>
    <name evidence="2" type="primary">rfbF</name>
    <name evidence="2" type="ORF">EJ913_16700</name>
</gene>
<feature type="domain" description="Nucleotidyl transferase" evidence="1">
    <location>
        <begin position="2"/>
        <end position="203"/>
    </location>
</feature>
<dbReference type="EMBL" id="RZIJ01000013">
    <property type="protein sequence ID" value="RUQ68821.1"/>
    <property type="molecule type" value="Genomic_DNA"/>
</dbReference>
<dbReference type="OrthoDB" id="9814110at2"/>
<dbReference type="Gene3D" id="3.90.550.10">
    <property type="entry name" value="Spore Coat Polysaccharide Biosynthesis Protein SpsA, Chain A"/>
    <property type="match status" value="1"/>
</dbReference>
<dbReference type="AlphaFoldDB" id="A0A3S0V0C6"/>
<dbReference type="GO" id="GO:0047343">
    <property type="term" value="F:glucose-1-phosphate cytidylyltransferase activity"/>
    <property type="evidence" value="ECO:0007669"/>
    <property type="project" value="UniProtKB-EC"/>
</dbReference>
<dbReference type="GO" id="GO:0009243">
    <property type="term" value="P:O antigen biosynthetic process"/>
    <property type="evidence" value="ECO:0007669"/>
    <property type="project" value="InterPro"/>
</dbReference>
<dbReference type="SUPFAM" id="SSF53448">
    <property type="entry name" value="Nucleotide-diphospho-sugar transferases"/>
    <property type="match status" value="1"/>
</dbReference>
<sequence length="256" mass="29249">MKAVILAGGYGTRISEESSTRPKPMIEIGGRPILWHIMKIYTHYGITDFLICLGYKGYVIKEYFFNYALHMSDVTIDMANKSMSTHQSSTEPWKVTLVDTGEETMTGGRLRRIRDYVGNEPFCMTYGDGVADVDVDKLVDFHRSHGRLATVTAVRPPGRFGQLEIEDNRVTGFQEKPLGDGSWINGGFFVLDPRTLDYIAGDDSIWEQEPMKRLAAEGQLASFRHDGFWRPMDTLRDKTHLEELWQSKSAPWRKWS</sequence>
<evidence type="ECO:0000313" key="3">
    <source>
        <dbReference type="Proteomes" id="UP000280346"/>
    </source>
</evidence>
<dbReference type="InterPro" id="IPR005835">
    <property type="entry name" value="NTP_transferase_dom"/>
</dbReference>
<evidence type="ECO:0000259" key="1">
    <source>
        <dbReference type="Pfam" id="PF00483"/>
    </source>
</evidence>
<dbReference type="NCBIfam" id="TIGR02623">
    <property type="entry name" value="G1P_cyt_trans"/>
    <property type="match status" value="1"/>
</dbReference>
<dbReference type="PANTHER" id="PTHR47183:SF1">
    <property type="entry name" value="GLUCOSE-1-PHOSPHATE CYTIDYLYLTRANSFERASE"/>
    <property type="match status" value="1"/>
</dbReference>
<keyword evidence="2" id="KW-0808">Transferase</keyword>
<dbReference type="Proteomes" id="UP000280346">
    <property type="component" value="Unassembled WGS sequence"/>
</dbReference>
<dbReference type="RefSeq" id="WP_126999881.1">
    <property type="nucleotide sequence ID" value="NZ_CP173195.1"/>
</dbReference>
<reference evidence="2 3" key="1">
    <citation type="submission" date="2018-12" db="EMBL/GenBank/DDBJ databases">
        <authorList>
            <person name="Yang Y."/>
        </authorList>
    </citation>
    <scope>NUCLEOTIDE SEQUENCE [LARGE SCALE GENOMIC DNA]</scope>
    <source>
        <strain evidence="2 3">GSF71</strain>
    </source>
</reference>